<evidence type="ECO:0000256" key="1">
    <source>
        <dbReference type="ARBA" id="ARBA00004651"/>
    </source>
</evidence>
<dbReference type="InterPro" id="IPR045324">
    <property type="entry name" value="Small_multidrug_res"/>
</dbReference>
<dbReference type="GO" id="GO:0015199">
    <property type="term" value="F:amino-acid betaine transmembrane transporter activity"/>
    <property type="evidence" value="ECO:0007669"/>
    <property type="project" value="TreeGrafter"/>
</dbReference>
<name>M0EDN9_9EURY</name>
<protein>
    <submittedName>
        <fullName evidence="8">Quaternary ammonium compound-resistance protein qacE</fullName>
    </submittedName>
</protein>
<feature type="transmembrane region" description="Helical" evidence="7">
    <location>
        <begin position="30"/>
        <end position="51"/>
    </location>
</feature>
<evidence type="ECO:0000313" key="8">
    <source>
        <dbReference type="EMBL" id="ELZ45865.1"/>
    </source>
</evidence>
<dbReference type="SUPFAM" id="SSF103481">
    <property type="entry name" value="Multidrug resistance efflux transporter EmrE"/>
    <property type="match status" value="1"/>
</dbReference>
<evidence type="ECO:0000256" key="2">
    <source>
        <dbReference type="ARBA" id="ARBA00022448"/>
    </source>
</evidence>
<dbReference type="InterPro" id="IPR037185">
    <property type="entry name" value="EmrE-like"/>
</dbReference>
<evidence type="ECO:0000256" key="5">
    <source>
        <dbReference type="ARBA" id="ARBA00022989"/>
    </source>
</evidence>
<dbReference type="PANTHER" id="PTHR30561">
    <property type="entry name" value="SMR FAMILY PROTON-DEPENDENT DRUG EFFLUX TRANSPORTER SUGE"/>
    <property type="match status" value="1"/>
</dbReference>
<feature type="transmembrane region" description="Helical" evidence="7">
    <location>
        <begin position="58"/>
        <end position="79"/>
    </location>
</feature>
<dbReference type="InterPro" id="IPR000390">
    <property type="entry name" value="Small_drug/metabolite_transptr"/>
</dbReference>
<keyword evidence="2" id="KW-0813">Transport</keyword>
<dbReference type="GO" id="GO:0015297">
    <property type="term" value="F:antiporter activity"/>
    <property type="evidence" value="ECO:0007669"/>
    <property type="project" value="TreeGrafter"/>
</dbReference>
<sequence>MSSYIYLAGAIVTEVIGTTVLKLSDGFENVAFALSAVGLYILSFYFVSLALTELPVGLVYATWSAFGILLLAVIGIVFFDEAIDIAAIIGFALVLAGIFLLNVYSEAYQPA</sequence>
<feature type="transmembrane region" description="Helical" evidence="7">
    <location>
        <begin position="85"/>
        <end position="104"/>
    </location>
</feature>
<gene>
    <name evidence="8" type="ORF">C463_05525</name>
</gene>
<keyword evidence="9" id="KW-1185">Reference proteome</keyword>
<dbReference type="EMBL" id="AOJK01000025">
    <property type="protein sequence ID" value="ELZ45865.1"/>
    <property type="molecule type" value="Genomic_DNA"/>
</dbReference>
<proteinExistence type="predicted"/>
<evidence type="ECO:0000256" key="4">
    <source>
        <dbReference type="ARBA" id="ARBA00022692"/>
    </source>
</evidence>
<reference evidence="8 9" key="1">
    <citation type="journal article" date="2014" name="PLoS Genet.">
        <title>Phylogenetically driven sequencing of extremely halophilic archaea reveals strategies for static and dynamic osmo-response.</title>
        <authorList>
            <person name="Becker E.A."/>
            <person name="Seitzer P.M."/>
            <person name="Tritt A."/>
            <person name="Larsen D."/>
            <person name="Krusor M."/>
            <person name="Yao A.I."/>
            <person name="Wu D."/>
            <person name="Madern D."/>
            <person name="Eisen J.A."/>
            <person name="Darling A.E."/>
            <person name="Facciotti M.T."/>
        </authorList>
    </citation>
    <scope>NUCLEOTIDE SEQUENCE [LARGE SCALE GENOMIC DNA]</scope>
    <source>
        <strain evidence="8 9">DSM 19288</strain>
    </source>
</reference>
<evidence type="ECO:0000256" key="7">
    <source>
        <dbReference type="SAM" id="Phobius"/>
    </source>
</evidence>
<dbReference type="Gene3D" id="1.10.3730.20">
    <property type="match status" value="1"/>
</dbReference>
<dbReference type="PATRIC" id="fig|1227465.4.peg.1084"/>
<keyword evidence="3" id="KW-1003">Cell membrane</keyword>
<evidence type="ECO:0000313" key="9">
    <source>
        <dbReference type="Proteomes" id="UP000011586"/>
    </source>
</evidence>
<evidence type="ECO:0000256" key="3">
    <source>
        <dbReference type="ARBA" id="ARBA00022475"/>
    </source>
</evidence>
<dbReference type="AlphaFoldDB" id="M0EDN9"/>
<dbReference type="GO" id="GO:0005886">
    <property type="term" value="C:plasma membrane"/>
    <property type="evidence" value="ECO:0007669"/>
    <property type="project" value="UniProtKB-SubCell"/>
</dbReference>
<keyword evidence="5 7" id="KW-1133">Transmembrane helix</keyword>
<comment type="caution">
    <text evidence="8">The sequence shown here is derived from an EMBL/GenBank/DDBJ whole genome shotgun (WGS) entry which is preliminary data.</text>
</comment>
<comment type="subcellular location">
    <subcellularLocation>
        <location evidence="1">Cell membrane</location>
        <topology evidence="1">Multi-pass membrane protein</topology>
    </subcellularLocation>
</comment>
<dbReference type="RefSeq" id="WP_008441769.1">
    <property type="nucleotide sequence ID" value="NZ_AOJK01000025.1"/>
</dbReference>
<dbReference type="GO" id="GO:0031460">
    <property type="term" value="P:glycine betaine transport"/>
    <property type="evidence" value="ECO:0007669"/>
    <property type="project" value="TreeGrafter"/>
</dbReference>
<dbReference type="STRING" id="1227465.C463_05525"/>
<dbReference type="GO" id="GO:0015220">
    <property type="term" value="F:choline transmembrane transporter activity"/>
    <property type="evidence" value="ECO:0007669"/>
    <property type="project" value="TreeGrafter"/>
</dbReference>
<dbReference type="Proteomes" id="UP000011586">
    <property type="component" value="Unassembled WGS sequence"/>
</dbReference>
<dbReference type="OrthoDB" id="121740at2157"/>
<dbReference type="PANTHER" id="PTHR30561:SF1">
    <property type="entry name" value="MULTIDRUG TRANSPORTER EMRE"/>
    <property type="match status" value="1"/>
</dbReference>
<keyword evidence="6 7" id="KW-0472">Membrane</keyword>
<keyword evidence="4 7" id="KW-0812">Transmembrane</keyword>
<accession>M0EDN9</accession>
<dbReference type="Pfam" id="PF00893">
    <property type="entry name" value="Multi_Drug_Res"/>
    <property type="match status" value="1"/>
</dbReference>
<organism evidence="8 9">
    <name type="scientific">Halorubrum californiense DSM 19288</name>
    <dbReference type="NCBI Taxonomy" id="1227465"/>
    <lineage>
        <taxon>Archaea</taxon>
        <taxon>Methanobacteriati</taxon>
        <taxon>Methanobacteriota</taxon>
        <taxon>Stenosarchaea group</taxon>
        <taxon>Halobacteria</taxon>
        <taxon>Halobacteriales</taxon>
        <taxon>Haloferacaceae</taxon>
        <taxon>Halorubrum</taxon>
    </lineage>
</organism>
<evidence type="ECO:0000256" key="6">
    <source>
        <dbReference type="ARBA" id="ARBA00023136"/>
    </source>
</evidence>